<comment type="catalytic activity">
    <reaction evidence="1">
        <text>ATP + protein L-histidine = ADP + protein N-phospho-L-histidine.</text>
        <dbReference type="EC" id="2.7.13.3"/>
    </reaction>
</comment>
<keyword evidence="11" id="KW-0067">ATP-binding</keyword>
<dbReference type="GO" id="GO:0005524">
    <property type="term" value="F:ATP binding"/>
    <property type="evidence" value="ECO:0007669"/>
    <property type="project" value="UniProtKB-KW"/>
</dbReference>
<gene>
    <name evidence="11" type="ORF">ACFQ3Q_09305</name>
</gene>
<evidence type="ECO:0000259" key="10">
    <source>
        <dbReference type="PROSITE" id="PS50113"/>
    </source>
</evidence>
<name>A0ABW3NTM2_9FLAO</name>
<dbReference type="EMBL" id="JBHTLI010000001">
    <property type="protein sequence ID" value="MFD1095945.1"/>
    <property type="molecule type" value="Genomic_DNA"/>
</dbReference>
<dbReference type="CDD" id="cd00075">
    <property type="entry name" value="HATPase"/>
    <property type="match status" value="1"/>
</dbReference>
<dbReference type="PROSITE" id="PS50113">
    <property type="entry name" value="PAC"/>
    <property type="match status" value="1"/>
</dbReference>
<keyword evidence="6" id="KW-0902">Two-component regulatory system</keyword>
<evidence type="ECO:0000256" key="7">
    <source>
        <dbReference type="SAM" id="Coils"/>
    </source>
</evidence>
<dbReference type="InterPro" id="IPR036097">
    <property type="entry name" value="HisK_dim/P_sf"/>
</dbReference>
<dbReference type="InterPro" id="IPR013655">
    <property type="entry name" value="PAS_fold_3"/>
</dbReference>
<dbReference type="EC" id="2.7.13.3" evidence="2"/>
<dbReference type="Gene3D" id="1.10.287.130">
    <property type="match status" value="1"/>
</dbReference>
<dbReference type="InterPro" id="IPR035965">
    <property type="entry name" value="PAS-like_dom_sf"/>
</dbReference>
<dbReference type="Gene3D" id="3.30.450.20">
    <property type="entry name" value="PAS domain"/>
    <property type="match status" value="2"/>
</dbReference>
<dbReference type="InterPro" id="IPR036890">
    <property type="entry name" value="HATPase_C_sf"/>
</dbReference>
<dbReference type="InterPro" id="IPR004358">
    <property type="entry name" value="Sig_transdc_His_kin-like_C"/>
</dbReference>
<keyword evidence="11" id="KW-0547">Nucleotide-binding</keyword>
<feature type="domain" description="PAS" evidence="9">
    <location>
        <begin position="188"/>
        <end position="258"/>
    </location>
</feature>
<dbReference type="CDD" id="cd00130">
    <property type="entry name" value="PAS"/>
    <property type="match status" value="1"/>
</dbReference>
<evidence type="ECO:0000256" key="6">
    <source>
        <dbReference type="ARBA" id="ARBA00023012"/>
    </source>
</evidence>
<dbReference type="InterPro" id="IPR000700">
    <property type="entry name" value="PAS-assoc_C"/>
</dbReference>
<dbReference type="Proteomes" id="UP001597131">
    <property type="component" value="Unassembled WGS sequence"/>
</dbReference>
<dbReference type="InterPro" id="IPR003594">
    <property type="entry name" value="HATPase_dom"/>
</dbReference>
<dbReference type="Pfam" id="PF02518">
    <property type="entry name" value="HATPase_c"/>
    <property type="match status" value="1"/>
</dbReference>
<dbReference type="PANTHER" id="PTHR43711">
    <property type="entry name" value="TWO-COMPONENT HISTIDINE KINASE"/>
    <property type="match status" value="1"/>
</dbReference>
<dbReference type="PROSITE" id="PS50109">
    <property type="entry name" value="HIS_KIN"/>
    <property type="match status" value="1"/>
</dbReference>
<keyword evidence="4" id="KW-0808">Transferase</keyword>
<dbReference type="Pfam" id="PF00512">
    <property type="entry name" value="HisKA"/>
    <property type="match status" value="1"/>
</dbReference>
<dbReference type="NCBIfam" id="TIGR00229">
    <property type="entry name" value="sensory_box"/>
    <property type="match status" value="1"/>
</dbReference>
<dbReference type="RefSeq" id="WP_380745087.1">
    <property type="nucleotide sequence ID" value="NZ_JBHTLI010000001.1"/>
</dbReference>
<sequence>MNTDDEFPKESIDEKDLRILELERQLAAAENKLQDSGKRIEKDFNICNSPNEERLNEETHRLRELIYSSPSLITLLKGEDFVVEIANQAVLDFWGKDKSIIGRPLAEAHPEAREQGFVDLLQKVYKTGKAEHRYEIPAYSIKEGKKDFVNFNFVYQPQYNKSGEIEGVAVIANEVSPQAEFHKKIQESEKRYRQISDFLPHKITVGKAESTPFYYNKAWMDFSGLDQDKLIEKSWMSLIHPEDKEKVFAAVNKTKQTGENFEKELRLLDKNGKYKWHLCRAKAVKDTSGNITLWVSSSTEIQEIKEEEYRKEAFLKLVSHELKTPVTSIKGYVQLLQSMMEQPETKDKSTLPLKTYFNRMEDQIDRLIRLISEMLDLSRIEQNELELQKEKFSLNELVENVKEDIGYTYKEVNIDIDHNFICDINADKDRVGQVLINFITNAIKYSSSGKKVDIFINEKSSDLVSVSVKDNGIGIPEKDLKKIFRRFYRVEGKNKNTYAGFGIGLYLSSQIIKRHNGEISVDSKEGEGSEFTFTLPLN</sequence>
<keyword evidence="12" id="KW-1185">Reference proteome</keyword>
<protein>
    <recommendedName>
        <fullName evidence="2">histidine kinase</fullName>
        <ecNumber evidence="2">2.7.13.3</ecNumber>
    </recommendedName>
</protein>
<dbReference type="SMART" id="SM00387">
    <property type="entry name" value="HATPase_c"/>
    <property type="match status" value="1"/>
</dbReference>
<evidence type="ECO:0000313" key="12">
    <source>
        <dbReference type="Proteomes" id="UP001597131"/>
    </source>
</evidence>
<organism evidence="11 12">
    <name type="scientific">Salegentibacter chungangensis</name>
    <dbReference type="NCBI Taxonomy" id="1335724"/>
    <lineage>
        <taxon>Bacteria</taxon>
        <taxon>Pseudomonadati</taxon>
        <taxon>Bacteroidota</taxon>
        <taxon>Flavobacteriia</taxon>
        <taxon>Flavobacteriales</taxon>
        <taxon>Flavobacteriaceae</taxon>
        <taxon>Salegentibacter</taxon>
    </lineage>
</organism>
<evidence type="ECO:0000259" key="8">
    <source>
        <dbReference type="PROSITE" id="PS50109"/>
    </source>
</evidence>
<keyword evidence="3" id="KW-0597">Phosphoprotein</keyword>
<dbReference type="InterPro" id="IPR000014">
    <property type="entry name" value="PAS"/>
</dbReference>
<feature type="domain" description="PAC" evidence="10">
    <location>
        <begin position="261"/>
        <end position="313"/>
    </location>
</feature>
<dbReference type="SUPFAM" id="SSF47384">
    <property type="entry name" value="Homodimeric domain of signal transducing histidine kinase"/>
    <property type="match status" value="1"/>
</dbReference>
<evidence type="ECO:0000259" key="9">
    <source>
        <dbReference type="PROSITE" id="PS50112"/>
    </source>
</evidence>
<dbReference type="PRINTS" id="PR00344">
    <property type="entry name" value="BCTRLSENSOR"/>
</dbReference>
<evidence type="ECO:0000313" key="11">
    <source>
        <dbReference type="EMBL" id="MFD1095945.1"/>
    </source>
</evidence>
<dbReference type="SUPFAM" id="SSF55874">
    <property type="entry name" value="ATPase domain of HSP90 chaperone/DNA topoisomerase II/histidine kinase"/>
    <property type="match status" value="1"/>
</dbReference>
<comment type="caution">
    <text evidence="11">The sequence shown here is derived from an EMBL/GenBank/DDBJ whole genome shotgun (WGS) entry which is preliminary data.</text>
</comment>
<keyword evidence="5" id="KW-0418">Kinase</keyword>
<dbReference type="InterPro" id="IPR050736">
    <property type="entry name" value="Sensor_HK_Regulatory"/>
</dbReference>
<dbReference type="SMART" id="SM00091">
    <property type="entry name" value="PAS"/>
    <property type="match status" value="2"/>
</dbReference>
<keyword evidence="7" id="KW-0175">Coiled coil</keyword>
<reference evidence="12" key="1">
    <citation type="journal article" date="2019" name="Int. J. Syst. Evol. Microbiol.">
        <title>The Global Catalogue of Microorganisms (GCM) 10K type strain sequencing project: providing services to taxonomists for standard genome sequencing and annotation.</title>
        <authorList>
            <consortium name="The Broad Institute Genomics Platform"/>
            <consortium name="The Broad Institute Genome Sequencing Center for Infectious Disease"/>
            <person name="Wu L."/>
            <person name="Ma J."/>
        </authorList>
    </citation>
    <scope>NUCLEOTIDE SEQUENCE [LARGE SCALE GENOMIC DNA]</scope>
    <source>
        <strain evidence="12">CCUG 64793</strain>
    </source>
</reference>
<evidence type="ECO:0000256" key="2">
    <source>
        <dbReference type="ARBA" id="ARBA00012438"/>
    </source>
</evidence>
<dbReference type="Gene3D" id="3.30.565.10">
    <property type="entry name" value="Histidine kinase-like ATPase, C-terminal domain"/>
    <property type="match status" value="1"/>
</dbReference>
<evidence type="ECO:0000256" key="5">
    <source>
        <dbReference type="ARBA" id="ARBA00022777"/>
    </source>
</evidence>
<proteinExistence type="predicted"/>
<dbReference type="PROSITE" id="PS50112">
    <property type="entry name" value="PAS"/>
    <property type="match status" value="1"/>
</dbReference>
<dbReference type="SMART" id="SM00388">
    <property type="entry name" value="HisKA"/>
    <property type="match status" value="1"/>
</dbReference>
<evidence type="ECO:0000256" key="3">
    <source>
        <dbReference type="ARBA" id="ARBA00022553"/>
    </source>
</evidence>
<dbReference type="InterPro" id="IPR003661">
    <property type="entry name" value="HisK_dim/P_dom"/>
</dbReference>
<feature type="coiled-coil region" evidence="7">
    <location>
        <begin position="12"/>
        <end position="39"/>
    </location>
</feature>
<evidence type="ECO:0000256" key="1">
    <source>
        <dbReference type="ARBA" id="ARBA00000085"/>
    </source>
</evidence>
<accession>A0ABW3NTM2</accession>
<evidence type="ECO:0000256" key="4">
    <source>
        <dbReference type="ARBA" id="ARBA00022679"/>
    </source>
</evidence>
<dbReference type="InterPro" id="IPR001610">
    <property type="entry name" value="PAC"/>
</dbReference>
<dbReference type="SMART" id="SM00086">
    <property type="entry name" value="PAC"/>
    <property type="match status" value="1"/>
</dbReference>
<dbReference type="PANTHER" id="PTHR43711:SF1">
    <property type="entry name" value="HISTIDINE KINASE 1"/>
    <property type="match status" value="1"/>
</dbReference>
<dbReference type="SUPFAM" id="SSF55785">
    <property type="entry name" value="PYP-like sensor domain (PAS domain)"/>
    <property type="match status" value="2"/>
</dbReference>
<dbReference type="InterPro" id="IPR013656">
    <property type="entry name" value="PAS_4"/>
</dbReference>
<dbReference type="InterPro" id="IPR005467">
    <property type="entry name" value="His_kinase_dom"/>
</dbReference>
<dbReference type="Pfam" id="PF08448">
    <property type="entry name" value="PAS_4"/>
    <property type="match status" value="1"/>
</dbReference>
<dbReference type="Pfam" id="PF08447">
    <property type="entry name" value="PAS_3"/>
    <property type="match status" value="1"/>
</dbReference>
<feature type="domain" description="Histidine kinase" evidence="8">
    <location>
        <begin position="317"/>
        <end position="538"/>
    </location>
</feature>
<dbReference type="CDD" id="cd00082">
    <property type="entry name" value="HisKA"/>
    <property type="match status" value="1"/>
</dbReference>